<reference evidence="4 5" key="1">
    <citation type="submission" date="2019-07" db="EMBL/GenBank/DDBJ databases">
        <title>Whole genome shotgun sequence of Segetibacter aerophilus NBRC 106135.</title>
        <authorList>
            <person name="Hosoyama A."/>
            <person name="Uohara A."/>
            <person name="Ohji S."/>
            <person name="Ichikawa N."/>
        </authorList>
    </citation>
    <scope>NUCLEOTIDE SEQUENCE [LARGE SCALE GENOMIC DNA]</scope>
    <source>
        <strain evidence="4 5">NBRC 106135</strain>
    </source>
</reference>
<evidence type="ECO:0000313" key="4">
    <source>
        <dbReference type="EMBL" id="GEO10707.1"/>
    </source>
</evidence>
<dbReference type="InterPro" id="IPR050955">
    <property type="entry name" value="Plant_Biomass_Hydrol_Est"/>
</dbReference>
<keyword evidence="5" id="KW-1185">Reference proteome</keyword>
<feature type="transmembrane region" description="Helical" evidence="2">
    <location>
        <begin position="76"/>
        <end position="93"/>
    </location>
</feature>
<evidence type="ECO:0000259" key="3">
    <source>
        <dbReference type="Pfam" id="PF00326"/>
    </source>
</evidence>
<dbReference type="Pfam" id="PF00326">
    <property type="entry name" value="Peptidase_S9"/>
    <property type="match status" value="1"/>
</dbReference>
<gene>
    <name evidence="4" type="ORF">SAE01_32030</name>
</gene>
<accession>A0A512BFU3</accession>
<feature type="transmembrane region" description="Helical" evidence="2">
    <location>
        <begin position="12"/>
        <end position="31"/>
    </location>
</feature>
<keyword evidence="2" id="KW-0812">Transmembrane</keyword>
<organism evidence="4 5">
    <name type="scientific">Segetibacter aerophilus</name>
    <dbReference type="NCBI Taxonomy" id="670293"/>
    <lineage>
        <taxon>Bacteria</taxon>
        <taxon>Pseudomonadati</taxon>
        <taxon>Bacteroidota</taxon>
        <taxon>Chitinophagia</taxon>
        <taxon>Chitinophagales</taxon>
        <taxon>Chitinophagaceae</taxon>
        <taxon>Segetibacter</taxon>
    </lineage>
</organism>
<keyword evidence="2" id="KW-0472">Membrane</keyword>
<name>A0A512BFU3_9BACT</name>
<evidence type="ECO:0000256" key="2">
    <source>
        <dbReference type="SAM" id="Phobius"/>
    </source>
</evidence>
<dbReference type="SUPFAM" id="SSF53474">
    <property type="entry name" value="alpha/beta-Hydrolases"/>
    <property type="match status" value="1"/>
</dbReference>
<proteinExistence type="predicted"/>
<dbReference type="Proteomes" id="UP000321513">
    <property type="component" value="Unassembled WGS sequence"/>
</dbReference>
<dbReference type="InterPro" id="IPR001375">
    <property type="entry name" value="Peptidase_S9_cat"/>
</dbReference>
<sequence>MVAARAINKFYLPSVFVSLAAGVLYGMSLIFSRASERVWLKSAGIVILILGVLHLVDGIWYLKSDDNIVKANLDKVRPWLSMIGSLVPILFNINFRQEIKDIDGENLNDNQYKFYYNLLGFVSVVAFVLIVFFGVIFAGKAYSTVYWASRNFEKTRKMAEQFQARNFVNAAGEKLRYRLLKPVDYDPQKKYPLVVCLPYGGQPGTDTIRQIEGASAAEILSEDSNRRKYPAFLFVPNVPNGAGWGGVPNYPTVDTLVFQTLDALMQQESGIDVKRCYVTGISRGGYGTWHFITNRPNMFAAAIPVCGGGDPQLAPNIVNVSVWAFHGEKDKNVPVNGSRNMISAIQKAGGRPRYTEYKGEGHDIWYQVSKTPGLWDWLFAQKRN</sequence>
<feature type="transmembrane region" description="Helical" evidence="2">
    <location>
        <begin position="38"/>
        <end position="56"/>
    </location>
</feature>
<evidence type="ECO:0000313" key="5">
    <source>
        <dbReference type="Proteomes" id="UP000321513"/>
    </source>
</evidence>
<dbReference type="EMBL" id="BJYT01000012">
    <property type="protein sequence ID" value="GEO10707.1"/>
    <property type="molecule type" value="Genomic_DNA"/>
</dbReference>
<keyword evidence="1" id="KW-0732">Signal</keyword>
<evidence type="ECO:0000256" key="1">
    <source>
        <dbReference type="ARBA" id="ARBA00022729"/>
    </source>
</evidence>
<keyword evidence="2" id="KW-1133">Transmembrane helix</keyword>
<dbReference type="PANTHER" id="PTHR43037">
    <property type="entry name" value="UNNAMED PRODUCT-RELATED"/>
    <property type="match status" value="1"/>
</dbReference>
<dbReference type="GO" id="GO:0008236">
    <property type="term" value="F:serine-type peptidase activity"/>
    <property type="evidence" value="ECO:0007669"/>
    <property type="project" value="InterPro"/>
</dbReference>
<dbReference type="InterPro" id="IPR029058">
    <property type="entry name" value="AB_hydrolase_fold"/>
</dbReference>
<comment type="caution">
    <text evidence="4">The sequence shown here is derived from an EMBL/GenBank/DDBJ whole genome shotgun (WGS) entry which is preliminary data.</text>
</comment>
<dbReference type="GO" id="GO:0006508">
    <property type="term" value="P:proteolysis"/>
    <property type="evidence" value="ECO:0007669"/>
    <property type="project" value="InterPro"/>
</dbReference>
<protein>
    <submittedName>
        <fullName evidence="4">Phospholipase</fullName>
    </submittedName>
</protein>
<dbReference type="Gene3D" id="3.40.50.1820">
    <property type="entry name" value="alpha/beta hydrolase"/>
    <property type="match status" value="1"/>
</dbReference>
<feature type="transmembrane region" description="Helical" evidence="2">
    <location>
        <begin position="114"/>
        <end position="139"/>
    </location>
</feature>
<feature type="domain" description="Peptidase S9 prolyl oligopeptidase catalytic" evidence="3">
    <location>
        <begin position="260"/>
        <end position="307"/>
    </location>
</feature>
<dbReference type="AlphaFoldDB" id="A0A512BFU3"/>
<dbReference type="PANTHER" id="PTHR43037:SF1">
    <property type="entry name" value="BLL1128 PROTEIN"/>
    <property type="match status" value="1"/>
</dbReference>